<sequence length="67" mass="7089">MTSLSSTILALDEYAPLFAPPLVIAGIAALAFFMLGVVVHAYRDVANRHRNKTSNPMRGEGGHGAGH</sequence>
<reference evidence="2 3" key="1">
    <citation type="journal article" date="2015" name="Stand. Genomic Sci.">
        <title>Genomic Encyclopedia of Bacterial and Archaeal Type Strains, Phase III: the genomes of soil and plant-associated and newly described type strains.</title>
        <authorList>
            <person name="Whitman W.B."/>
            <person name="Woyke T."/>
            <person name="Klenk H.P."/>
            <person name="Zhou Y."/>
            <person name="Lilburn T.G."/>
            <person name="Beck B.J."/>
            <person name="De Vos P."/>
            <person name="Vandamme P."/>
            <person name="Eisen J.A."/>
            <person name="Garrity G."/>
            <person name="Hugenholtz P."/>
            <person name="Kyrpides N.C."/>
        </authorList>
    </citation>
    <scope>NUCLEOTIDE SEQUENCE [LARGE SCALE GENOMIC DNA]</scope>
    <source>
        <strain evidence="2 3">CV2</strain>
    </source>
</reference>
<organism evidence="2 3">
    <name type="scientific">Microcella putealis</name>
    <dbReference type="NCBI Taxonomy" id="337005"/>
    <lineage>
        <taxon>Bacteria</taxon>
        <taxon>Bacillati</taxon>
        <taxon>Actinomycetota</taxon>
        <taxon>Actinomycetes</taxon>
        <taxon>Micrococcales</taxon>
        <taxon>Microbacteriaceae</taxon>
        <taxon>Microcella</taxon>
    </lineage>
</organism>
<dbReference type="OrthoDB" id="5149460at2"/>
<dbReference type="RefSeq" id="WP_130484420.1">
    <property type="nucleotide sequence ID" value="NZ_SGWW01000001.1"/>
</dbReference>
<evidence type="ECO:0000256" key="1">
    <source>
        <dbReference type="SAM" id="Phobius"/>
    </source>
</evidence>
<name>A0A4Q7LXQ2_9MICO</name>
<proteinExistence type="predicted"/>
<feature type="transmembrane region" description="Helical" evidence="1">
    <location>
        <begin position="20"/>
        <end position="42"/>
    </location>
</feature>
<keyword evidence="1" id="KW-0472">Membrane</keyword>
<accession>A0A4Q7LXQ2</accession>
<keyword evidence="1" id="KW-1133">Transmembrane helix</keyword>
<gene>
    <name evidence="2" type="ORF">EV141_0544</name>
</gene>
<protein>
    <submittedName>
        <fullName evidence="2">Uncharacterized protein</fullName>
    </submittedName>
</protein>
<keyword evidence="1" id="KW-0812">Transmembrane</keyword>
<dbReference type="EMBL" id="SGWW01000001">
    <property type="protein sequence ID" value="RZS59323.1"/>
    <property type="molecule type" value="Genomic_DNA"/>
</dbReference>
<evidence type="ECO:0000313" key="3">
    <source>
        <dbReference type="Proteomes" id="UP000293519"/>
    </source>
</evidence>
<dbReference type="AlphaFoldDB" id="A0A4Q7LXQ2"/>
<comment type="caution">
    <text evidence="2">The sequence shown here is derived from an EMBL/GenBank/DDBJ whole genome shotgun (WGS) entry which is preliminary data.</text>
</comment>
<evidence type="ECO:0000313" key="2">
    <source>
        <dbReference type="EMBL" id="RZS59323.1"/>
    </source>
</evidence>
<keyword evidence="3" id="KW-1185">Reference proteome</keyword>
<dbReference type="Proteomes" id="UP000293519">
    <property type="component" value="Unassembled WGS sequence"/>
</dbReference>